<evidence type="ECO:0000313" key="10">
    <source>
        <dbReference type="Proteomes" id="UP001501676"/>
    </source>
</evidence>
<dbReference type="InterPro" id="IPR005158">
    <property type="entry name" value="BTAD"/>
</dbReference>
<dbReference type="SUPFAM" id="SSF46894">
    <property type="entry name" value="C-terminal effector domain of the bipartite response regulators"/>
    <property type="match status" value="1"/>
</dbReference>
<protein>
    <recommendedName>
        <fullName evidence="8">OmpR/PhoB-type domain-containing protein</fullName>
    </recommendedName>
</protein>
<dbReference type="RefSeq" id="WP_345732543.1">
    <property type="nucleotide sequence ID" value="NZ_BAAAYN010000049.1"/>
</dbReference>
<keyword evidence="7" id="KW-0812">Transmembrane</keyword>
<evidence type="ECO:0000313" key="9">
    <source>
        <dbReference type="EMBL" id="GAA3395710.1"/>
    </source>
</evidence>
<comment type="similarity">
    <text evidence="1">Belongs to the AfsR/DnrI/RedD regulatory family.</text>
</comment>
<evidence type="ECO:0000256" key="1">
    <source>
        <dbReference type="ARBA" id="ARBA00005820"/>
    </source>
</evidence>
<dbReference type="InterPro" id="IPR016032">
    <property type="entry name" value="Sig_transdc_resp-reg_C-effctor"/>
</dbReference>
<feature type="region of interest" description="Disordered" evidence="6">
    <location>
        <begin position="254"/>
        <end position="290"/>
    </location>
</feature>
<dbReference type="SUPFAM" id="SSF48452">
    <property type="entry name" value="TPR-like"/>
    <property type="match status" value="1"/>
</dbReference>
<dbReference type="InterPro" id="IPR010994">
    <property type="entry name" value="RuvA_2-like"/>
</dbReference>
<keyword evidence="2" id="KW-0805">Transcription regulation</keyword>
<dbReference type="Gene3D" id="1.10.10.10">
    <property type="entry name" value="Winged helix-like DNA-binding domain superfamily/Winged helix DNA-binding domain"/>
    <property type="match status" value="1"/>
</dbReference>
<evidence type="ECO:0000256" key="6">
    <source>
        <dbReference type="SAM" id="MobiDB-lite"/>
    </source>
</evidence>
<evidence type="ECO:0000256" key="3">
    <source>
        <dbReference type="ARBA" id="ARBA00023125"/>
    </source>
</evidence>
<evidence type="ECO:0000256" key="4">
    <source>
        <dbReference type="ARBA" id="ARBA00023163"/>
    </source>
</evidence>
<dbReference type="PANTHER" id="PTHR35807:SF1">
    <property type="entry name" value="TRANSCRIPTIONAL REGULATOR REDD"/>
    <property type="match status" value="1"/>
</dbReference>
<feature type="transmembrane region" description="Helical" evidence="7">
    <location>
        <begin position="326"/>
        <end position="351"/>
    </location>
</feature>
<feature type="compositionally biased region" description="Pro residues" evidence="6">
    <location>
        <begin position="262"/>
        <end position="290"/>
    </location>
</feature>
<sequence length="548" mass="60136">MEDALRFAVLGPLRIWRGDEELDLGPSKQRGVLAVLLLNANRAVPAHRIVDAVWDDEPPANGANVVQKYVAALRRVLEPDRSPRAPSQVLKLDDGGYRLSVADLDAQTFETLVRGAETRRRDGDAEGAAAALRQAVELWHGQPLAGLPGRWFDAARRRLADGYAAAWESLAEIELERGRHARLATELERLADEFPGREGLRAALMLALYRSGRQVEALAAYRSAQQYLGEEFGVDPGARLQELHQGILASDPMLLPPSQSGWPPPAQDVPSRPEPTPPPPVRQALPLPGPPSTTSFGVPGAVFERPPYLGPLGPLPPSPVLTWVTWMKALLLTAVPVCTFGTMTWALIGYLAVRRCSLPNAICAALYLVVTVLWIVGVANSPVDGPNPPWTIWDTMALPGWIFPPFVGAAHVFALVITEAQQTVTTSHDDAAEITARMDRERALQILTHHPEMARELRIGRPDLPRWFSDGGLVDVNAAPEYVLVRVPGVTFDLSGRILRDRERNGPYQSLYDLVARHPDLRLHVEALHRLVVMHPTPFNSTWAPGPP</sequence>
<keyword evidence="3 5" id="KW-0238">DNA-binding</keyword>
<name>A0ABP6T8B8_9ACTN</name>
<dbReference type="SUPFAM" id="SSF47781">
    <property type="entry name" value="RuvA domain 2-like"/>
    <property type="match status" value="1"/>
</dbReference>
<accession>A0ABP6T8B8</accession>
<proteinExistence type="inferred from homology"/>
<gene>
    <name evidence="9" type="ORF">GCM10020369_69780</name>
</gene>
<keyword evidence="7" id="KW-0472">Membrane</keyword>
<reference evidence="10" key="1">
    <citation type="journal article" date="2019" name="Int. J. Syst. Evol. Microbiol.">
        <title>The Global Catalogue of Microorganisms (GCM) 10K type strain sequencing project: providing services to taxonomists for standard genome sequencing and annotation.</title>
        <authorList>
            <consortium name="The Broad Institute Genomics Platform"/>
            <consortium name="The Broad Institute Genome Sequencing Center for Infectious Disease"/>
            <person name="Wu L."/>
            <person name="Ma J."/>
        </authorList>
    </citation>
    <scope>NUCLEOTIDE SEQUENCE [LARGE SCALE GENOMIC DNA]</scope>
    <source>
        <strain evidence="10">JCM 9458</strain>
    </source>
</reference>
<dbReference type="PROSITE" id="PS51755">
    <property type="entry name" value="OMPR_PHOB"/>
    <property type="match status" value="1"/>
</dbReference>
<feature type="transmembrane region" description="Helical" evidence="7">
    <location>
        <begin position="396"/>
        <end position="417"/>
    </location>
</feature>
<comment type="caution">
    <text evidence="9">The sequence shown here is derived from an EMBL/GenBank/DDBJ whole genome shotgun (WGS) entry which is preliminary data.</text>
</comment>
<dbReference type="InterPro" id="IPR051677">
    <property type="entry name" value="AfsR-DnrI-RedD_regulator"/>
</dbReference>
<organism evidence="9 10">
    <name type="scientific">Cryptosporangium minutisporangium</name>
    <dbReference type="NCBI Taxonomy" id="113569"/>
    <lineage>
        <taxon>Bacteria</taxon>
        <taxon>Bacillati</taxon>
        <taxon>Actinomycetota</taxon>
        <taxon>Actinomycetes</taxon>
        <taxon>Cryptosporangiales</taxon>
        <taxon>Cryptosporangiaceae</taxon>
        <taxon>Cryptosporangium</taxon>
    </lineage>
</organism>
<keyword evidence="4" id="KW-0804">Transcription</keyword>
<dbReference type="InterPro" id="IPR036388">
    <property type="entry name" value="WH-like_DNA-bd_sf"/>
</dbReference>
<dbReference type="EMBL" id="BAAAYN010000049">
    <property type="protein sequence ID" value="GAA3395710.1"/>
    <property type="molecule type" value="Genomic_DNA"/>
</dbReference>
<evidence type="ECO:0000256" key="2">
    <source>
        <dbReference type="ARBA" id="ARBA00023015"/>
    </source>
</evidence>
<feature type="DNA-binding region" description="OmpR/PhoB-type" evidence="5">
    <location>
        <begin position="1"/>
        <end position="101"/>
    </location>
</feature>
<dbReference type="CDD" id="cd15831">
    <property type="entry name" value="BTAD"/>
    <property type="match status" value="1"/>
</dbReference>
<evidence type="ECO:0000256" key="7">
    <source>
        <dbReference type="SAM" id="Phobius"/>
    </source>
</evidence>
<feature type="transmembrane region" description="Helical" evidence="7">
    <location>
        <begin position="358"/>
        <end position="376"/>
    </location>
</feature>
<dbReference type="Proteomes" id="UP001501676">
    <property type="component" value="Unassembled WGS sequence"/>
</dbReference>
<evidence type="ECO:0000256" key="5">
    <source>
        <dbReference type="PROSITE-ProRule" id="PRU01091"/>
    </source>
</evidence>
<dbReference type="InterPro" id="IPR011990">
    <property type="entry name" value="TPR-like_helical_dom_sf"/>
</dbReference>
<keyword evidence="10" id="KW-1185">Reference proteome</keyword>
<dbReference type="Pfam" id="PF03704">
    <property type="entry name" value="BTAD"/>
    <property type="match status" value="1"/>
</dbReference>
<dbReference type="InterPro" id="IPR001867">
    <property type="entry name" value="OmpR/PhoB-type_DNA-bd"/>
</dbReference>
<dbReference type="CDD" id="cd00383">
    <property type="entry name" value="trans_reg_C"/>
    <property type="match status" value="1"/>
</dbReference>
<dbReference type="Pfam" id="PF00486">
    <property type="entry name" value="Trans_reg_C"/>
    <property type="match status" value="1"/>
</dbReference>
<dbReference type="SMART" id="SM00862">
    <property type="entry name" value="Trans_reg_C"/>
    <property type="match status" value="1"/>
</dbReference>
<evidence type="ECO:0000259" key="8">
    <source>
        <dbReference type="PROSITE" id="PS51755"/>
    </source>
</evidence>
<feature type="domain" description="OmpR/PhoB-type" evidence="8">
    <location>
        <begin position="1"/>
        <end position="101"/>
    </location>
</feature>
<keyword evidence="7" id="KW-1133">Transmembrane helix</keyword>
<dbReference type="PANTHER" id="PTHR35807">
    <property type="entry name" value="TRANSCRIPTIONAL REGULATOR REDD-RELATED"/>
    <property type="match status" value="1"/>
</dbReference>
<dbReference type="SMART" id="SM01043">
    <property type="entry name" value="BTAD"/>
    <property type="match status" value="1"/>
</dbReference>
<dbReference type="Gene3D" id="1.25.40.10">
    <property type="entry name" value="Tetratricopeptide repeat domain"/>
    <property type="match status" value="1"/>
</dbReference>